<dbReference type="RefSeq" id="XP_014254242.1">
    <property type="nucleotide sequence ID" value="XM_014398756.2"/>
</dbReference>
<reference evidence="7" key="1">
    <citation type="submission" date="2022-01" db="UniProtKB">
        <authorList>
            <consortium name="EnsemblMetazoa"/>
        </authorList>
    </citation>
    <scope>IDENTIFICATION</scope>
</reference>
<proteinExistence type="predicted"/>
<dbReference type="OMA" id="LWHQSNS"/>
<dbReference type="PANTHER" id="PTHR46545:SF1">
    <property type="entry name" value="LEUCINE-RICH REPEAT-CONTAINING PROTEIN 51"/>
    <property type="match status" value="1"/>
</dbReference>
<dbReference type="GeneID" id="106669342"/>
<dbReference type="KEGG" id="clec:106669342"/>
<keyword evidence="8" id="KW-1185">Reference proteome</keyword>
<dbReference type="SUPFAM" id="SSF52058">
    <property type="entry name" value="L domain-like"/>
    <property type="match status" value="1"/>
</dbReference>
<evidence type="ECO:0000313" key="7">
    <source>
        <dbReference type="EnsemblMetazoa" id="XP_014254244.1"/>
    </source>
</evidence>
<feature type="region of interest" description="Disordered" evidence="6">
    <location>
        <begin position="1"/>
        <end position="29"/>
    </location>
</feature>
<keyword evidence="5" id="KW-0677">Repeat</keyword>
<dbReference type="InterPro" id="IPR032675">
    <property type="entry name" value="LRR_dom_sf"/>
</dbReference>
<accession>A0A8I6RZ04</accession>
<evidence type="ECO:0000256" key="4">
    <source>
        <dbReference type="ARBA" id="ARBA00022614"/>
    </source>
</evidence>
<evidence type="ECO:0000256" key="5">
    <source>
        <dbReference type="ARBA" id="ARBA00022737"/>
    </source>
</evidence>
<name>A0A8I6RZ04_CIMLE</name>
<dbReference type="EnsemblMetazoa" id="XM_014398757.2">
    <property type="protein sequence ID" value="XP_014254243.1"/>
    <property type="gene ID" value="LOC106669342"/>
</dbReference>
<dbReference type="EnsemblMetazoa" id="XM_014398758.2">
    <property type="protein sequence ID" value="XP_014254244.1"/>
    <property type="gene ID" value="LOC106669342"/>
</dbReference>
<organism evidence="7 8">
    <name type="scientific">Cimex lectularius</name>
    <name type="common">Bed bug</name>
    <name type="synonym">Acanthia lectularia</name>
    <dbReference type="NCBI Taxonomy" id="79782"/>
    <lineage>
        <taxon>Eukaryota</taxon>
        <taxon>Metazoa</taxon>
        <taxon>Ecdysozoa</taxon>
        <taxon>Arthropoda</taxon>
        <taxon>Hexapoda</taxon>
        <taxon>Insecta</taxon>
        <taxon>Pterygota</taxon>
        <taxon>Neoptera</taxon>
        <taxon>Paraneoptera</taxon>
        <taxon>Hemiptera</taxon>
        <taxon>Heteroptera</taxon>
        <taxon>Panheteroptera</taxon>
        <taxon>Cimicomorpha</taxon>
        <taxon>Cimicidae</taxon>
        <taxon>Cimex</taxon>
    </lineage>
</organism>
<keyword evidence="3" id="KW-0963">Cytoplasm</keyword>
<sequence>MSHKSPSSSPPLPKRTDRRMSNCESFGPPLDYSFKSLTSIEGLANEKPRRGVKSYKRNKAGRYSCTSLRLNNNYLTSISGIHGIANELLEFPEKLTWLDLSFNRLASIPTELSAFINLKIVYLHGNQLADLPSVLRPLKMLTELYSLTVHGNPLEERRGYRNKIILNLPNLKSLDFNNVTVADRKRLQSLQHKKKE</sequence>
<protein>
    <recommendedName>
        <fullName evidence="2">Leucine-rich repeat-containing protein 51</fullName>
    </recommendedName>
</protein>
<dbReference type="AlphaFoldDB" id="A0A8I6RZ04"/>
<dbReference type="Proteomes" id="UP000494040">
    <property type="component" value="Unassembled WGS sequence"/>
</dbReference>
<dbReference type="PROSITE" id="PS51450">
    <property type="entry name" value="LRR"/>
    <property type="match status" value="1"/>
</dbReference>
<evidence type="ECO:0000313" key="8">
    <source>
        <dbReference type="Proteomes" id="UP000494040"/>
    </source>
</evidence>
<dbReference type="OrthoDB" id="676979at2759"/>
<keyword evidence="4" id="KW-0433">Leucine-rich repeat</keyword>
<dbReference type="RefSeq" id="XP_014254244.1">
    <property type="nucleotide sequence ID" value="XM_014398758.2"/>
</dbReference>
<dbReference type="Pfam" id="PF14580">
    <property type="entry name" value="LRR_9"/>
    <property type="match status" value="1"/>
</dbReference>
<evidence type="ECO:0000256" key="1">
    <source>
        <dbReference type="ARBA" id="ARBA00004496"/>
    </source>
</evidence>
<dbReference type="Gene3D" id="3.80.10.10">
    <property type="entry name" value="Ribonuclease Inhibitor"/>
    <property type="match status" value="1"/>
</dbReference>
<evidence type="ECO:0000256" key="2">
    <source>
        <dbReference type="ARBA" id="ARBA00014223"/>
    </source>
</evidence>
<evidence type="ECO:0000256" key="3">
    <source>
        <dbReference type="ARBA" id="ARBA00022490"/>
    </source>
</evidence>
<comment type="subcellular location">
    <subcellularLocation>
        <location evidence="1">Cytoplasm</location>
    </subcellularLocation>
</comment>
<dbReference type="RefSeq" id="XP_014254243.1">
    <property type="nucleotide sequence ID" value="XM_014398757.2"/>
</dbReference>
<dbReference type="EnsemblMetazoa" id="XM_014398756.2">
    <property type="protein sequence ID" value="XP_014254242.1"/>
    <property type="gene ID" value="LOC106669342"/>
</dbReference>
<dbReference type="PANTHER" id="PTHR46545">
    <property type="entry name" value="LEUCINE-RICH REPEAT-CONTAINING PROTEIN 51"/>
    <property type="match status" value="1"/>
</dbReference>
<evidence type="ECO:0000256" key="6">
    <source>
        <dbReference type="SAM" id="MobiDB-lite"/>
    </source>
</evidence>
<dbReference type="InterPro" id="IPR001611">
    <property type="entry name" value="Leu-rich_rpt"/>
</dbReference>
<dbReference type="GO" id="GO:0005737">
    <property type="term" value="C:cytoplasm"/>
    <property type="evidence" value="ECO:0007669"/>
    <property type="project" value="UniProtKB-SubCell"/>
</dbReference>